<comment type="caution">
    <text evidence="2">The sequence shown here is derived from an EMBL/GenBank/DDBJ whole genome shotgun (WGS) entry which is preliminary data.</text>
</comment>
<protein>
    <submittedName>
        <fullName evidence="2">IS30 family transposase</fullName>
    </submittedName>
</protein>
<feature type="domain" description="Transposase IS30-like HTH" evidence="1">
    <location>
        <begin position="20"/>
        <end position="45"/>
    </location>
</feature>
<name>A0A840ZL34_9HYPH</name>
<dbReference type="Gene3D" id="1.10.10.60">
    <property type="entry name" value="Homeodomain-like"/>
    <property type="match status" value="1"/>
</dbReference>
<sequence>MRAQRPVLGSQRKLWRSQDAEGVSVKEIARRAGRHSATVSYHLERRPLEALRANALRIERFFAACNRAVAEAGR</sequence>
<dbReference type="EMBL" id="JACHOP010000017">
    <property type="protein sequence ID" value="MBB5758822.1"/>
    <property type="molecule type" value="Genomic_DNA"/>
</dbReference>
<keyword evidence="3" id="KW-1185">Reference proteome</keyword>
<gene>
    <name evidence="2" type="ORF">HNR00_003549</name>
</gene>
<reference evidence="2 3" key="1">
    <citation type="submission" date="2020-08" db="EMBL/GenBank/DDBJ databases">
        <title>Genomic Encyclopedia of Type Strains, Phase IV (KMG-IV): sequencing the most valuable type-strain genomes for metagenomic binning, comparative biology and taxonomic classification.</title>
        <authorList>
            <person name="Goeker M."/>
        </authorList>
    </citation>
    <scope>NUCLEOTIDE SEQUENCE [LARGE SCALE GENOMIC DNA]</scope>
    <source>
        <strain evidence="2 3">DSM 2163</strain>
    </source>
</reference>
<dbReference type="Pfam" id="PF13936">
    <property type="entry name" value="HTH_38"/>
    <property type="match status" value="1"/>
</dbReference>
<accession>A0A840ZL34</accession>
<organism evidence="2 3">
    <name type="scientific">Methylorubrum rhodinum</name>
    <dbReference type="NCBI Taxonomy" id="29428"/>
    <lineage>
        <taxon>Bacteria</taxon>
        <taxon>Pseudomonadati</taxon>
        <taxon>Pseudomonadota</taxon>
        <taxon>Alphaproteobacteria</taxon>
        <taxon>Hyphomicrobiales</taxon>
        <taxon>Methylobacteriaceae</taxon>
        <taxon>Methylorubrum</taxon>
    </lineage>
</organism>
<dbReference type="AlphaFoldDB" id="A0A840ZL34"/>
<dbReference type="Proteomes" id="UP000583454">
    <property type="component" value="Unassembled WGS sequence"/>
</dbReference>
<dbReference type="InterPro" id="IPR025246">
    <property type="entry name" value="IS30-like_HTH"/>
</dbReference>
<evidence type="ECO:0000313" key="3">
    <source>
        <dbReference type="Proteomes" id="UP000583454"/>
    </source>
</evidence>
<dbReference type="RefSeq" id="WP_183571597.1">
    <property type="nucleotide sequence ID" value="NZ_JACHOP010000017.1"/>
</dbReference>
<proteinExistence type="predicted"/>
<evidence type="ECO:0000259" key="1">
    <source>
        <dbReference type="Pfam" id="PF13936"/>
    </source>
</evidence>
<evidence type="ECO:0000313" key="2">
    <source>
        <dbReference type="EMBL" id="MBB5758822.1"/>
    </source>
</evidence>